<feature type="signal peptide" evidence="1">
    <location>
        <begin position="1"/>
        <end position="29"/>
    </location>
</feature>
<dbReference type="RefSeq" id="WP_262993447.1">
    <property type="nucleotide sequence ID" value="NZ_JAOTJC010000007.1"/>
</dbReference>
<evidence type="ECO:0000313" key="4">
    <source>
        <dbReference type="Proteomes" id="UP001209257"/>
    </source>
</evidence>
<reference evidence="4" key="1">
    <citation type="submission" date="2023-07" db="EMBL/GenBank/DDBJ databases">
        <title>Study on multiphase classification of strain Alteromonas salexigens isolated from the Yellow Sea.</title>
        <authorList>
            <person name="Sun L."/>
        </authorList>
    </citation>
    <scope>NUCLEOTIDE SEQUENCE [LARGE SCALE GENOMIC DNA]</scope>
    <source>
        <strain evidence="4">ASW11-19</strain>
    </source>
</reference>
<comment type="caution">
    <text evidence="3">The sequence shown here is derived from an EMBL/GenBank/DDBJ whole genome shotgun (WGS) entry which is preliminary data.</text>
</comment>
<feature type="chain" id="PRO_5045642308" description="DUF4097 domain-containing protein" evidence="1">
    <location>
        <begin position="30"/>
        <end position="329"/>
    </location>
</feature>
<feature type="domain" description="DUF4097" evidence="2">
    <location>
        <begin position="60"/>
        <end position="324"/>
    </location>
</feature>
<dbReference type="Proteomes" id="UP001209257">
    <property type="component" value="Unassembled WGS sequence"/>
</dbReference>
<dbReference type="Pfam" id="PF13349">
    <property type="entry name" value="DUF4097"/>
    <property type="match status" value="1"/>
</dbReference>
<protein>
    <recommendedName>
        <fullName evidence="2">DUF4097 domain-containing protein</fullName>
    </recommendedName>
</protein>
<keyword evidence="4" id="KW-1185">Reference proteome</keyword>
<sequence>MTSVIQAMAFSGRSLLSIGLLALSSAVVAGEKVDKTLQTSDAPFVEVEHMNGSADIIGWDKAEIRVTGELGEQTEEFIFEKNGNAVVIKVETRRRNRDWRDWASHDGDELTIYVPHGAQVTYETINADVTLTDLTHSVRTDVVNGDIRARSLAGRVKLEAVNGDITLEDVSGDINVETVNGDISGNHTGDSDARFDSVNGDIDVITSSPDVGVETVNGDIELTMQAVSELRIETVNGRVDASLTLNNNGDVRASSVGGSLNLAFQPNVSARFNIEAHAGGNIINDLTSDKMQKAKYGPSRWLKFANQGGDASVDISTVSGRVKLTTHRQ</sequence>
<gene>
    <name evidence="3" type="ORF">OCL06_08470</name>
</gene>
<dbReference type="InterPro" id="IPR025164">
    <property type="entry name" value="Toastrack_DUF4097"/>
</dbReference>
<organism evidence="3 4">
    <name type="scientific">Alteromonas salexigens</name>
    <dbReference type="NCBI Taxonomy" id="2982530"/>
    <lineage>
        <taxon>Bacteria</taxon>
        <taxon>Pseudomonadati</taxon>
        <taxon>Pseudomonadota</taxon>
        <taxon>Gammaproteobacteria</taxon>
        <taxon>Alteromonadales</taxon>
        <taxon>Alteromonadaceae</taxon>
        <taxon>Alteromonas/Salinimonas group</taxon>
        <taxon>Alteromonas</taxon>
    </lineage>
</organism>
<evidence type="ECO:0000313" key="3">
    <source>
        <dbReference type="EMBL" id="MCU7554632.1"/>
    </source>
</evidence>
<keyword evidence="1" id="KW-0732">Signal</keyword>
<evidence type="ECO:0000259" key="2">
    <source>
        <dbReference type="Pfam" id="PF13349"/>
    </source>
</evidence>
<evidence type="ECO:0000256" key="1">
    <source>
        <dbReference type="SAM" id="SignalP"/>
    </source>
</evidence>
<dbReference type="EMBL" id="JAOTJC010000007">
    <property type="protein sequence ID" value="MCU7554632.1"/>
    <property type="molecule type" value="Genomic_DNA"/>
</dbReference>
<name>A0ABT2VMT9_9ALTE</name>
<proteinExistence type="predicted"/>
<accession>A0ABT2VMT9</accession>